<protein>
    <submittedName>
        <fullName evidence="2">Uncharacterized protein</fullName>
    </submittedName>
</protein>
<dbReference type="RefSeq" id="WP_146589672.1">
    <property type="nucleotide sequence ID" value="NZ_SJPO01000009.1"/>
</dbReference>
<keyword evidence="1" id="KW-0472">Membrane</keyword>
<proteinExistence type="predicted"/>
<dbReference type="Proteomes" id="UP000318478">
    <property type="component" value="Unassembled WGS sequence"/>
</dbReference>
<dbReference type="AlphaFoldDB" id="A0A5C5YGU8"/>
<accession>A0A5C5YGU8</accession>
<keyword evidence="3" id="KW-1185">Reference proteome</keyword>
<comment type="caution">
    <text evidence="2">The sequence shown here is derived from an EMBL/GenBank/DDBJ whole genome shotgun (WGS) entry which is preliminary data.</text>
</comment>
<dbReference type="PROSITE" id="PS51257">
    <property type="entry name" value="PROKAR_LIPOPROTEIN"/>
    <property type="match status" value="1"/>
</dbReference>
<evidence type="ECO:0000313" key="3">
    <source>
        <dbReference type="Proteomes" id="UP000318478"/>
    </source>
</evidence>
<feature type="transmembrane region" description="Helical" evidence="1">
    <location>
        <begin position="12"/>
        <end position="33"/>
    </location>
</feature>
<sequence length="80" mass="9035">MAWLFERTVELAAWTAMFVAWISAACMLYWAYLWVATLNSEPDHQLLVNVSQWAAAFVGFSVALGALACIDRFLFDADEK</sequence>
<dbReference type="EMBL" id="SJPO01000009">
    <property type="protein sequence ID" value="TWT73831.1"/>
    <property type="molecule type" value="Genomic_DNA"/>
</dbReference>
<organism evidence="2 3">
    <name type="scientific">Posidoniimonas polymericola</name>
    <dbReference type="NCBI Taxonomy" id="2528002"/>
    <lineage>
        <taxon>Bacteria</taxon>
        <taxon>Pseudomonadati</taxon>
        <taxon>Planctomycetota</taxon>
        <taxon>Planctomycetia</taxon>
        <taxon>Pirellulales</taxon>
        <taxon>Lacipirellulaceae</taxon>
        <taxon>Posidoniimonas</taxon>
    </lineage>
</organism>
<feature type="transmembrane region" description="Helical" evidence="1">
    <location>
        <begin position="53"/>
        <end position="75"/>
    </location>
</feature>
<evidence type="ECO:0000256" key="1">
    <source>
        <dbReference type="SAM" id="Phobius"/>
    </source>
</evidence>
<gene>
    <name evidence="2" type="ORF">Pla123a_37250</name>
</gene>
<keyword evidence="1" id="KW-0812">Transmembrane</keyword>
<keyword evidence="1" id="KW-1133">Transmembrane helix</keyword>
<name>A0A5C5YGU8_9BACT</name>
<reference evidence="2 3" key="1">
    <citation type="submission" date="2019-02" db="EMBL/GenBank/DDBJ databases">
        <title>Deep-cultivation of Planctomycetes and their phenomic and genomic characterization uncovers novel biology.</title>
        <authorList>
            <person name="Wiegand S."/>
            <person name="Jogler M."/>
            <person name="Boedeker C."/>
            <person name="Pinto D."/>
            <person name="Vollmers J."/>
            <person name="Rivas-Marin E."/>
            <person name="Kohn T."/>
            <person name="Peeters S.H."/>
            <person name="Heuer A."/>
            <person name="Rast P."/>
            <person name="Oberbeckmann S."/>
            <person name="Bunk B."/>
            <person name="Jeske O."/>
            <person name="Meyerdierks A."/>
            <person name="Storesund J.E."/>
            <person name="Kallscheuer N."/>
            <person name="Luecker S."/>
            <person name="Lage O.M."/>
            <person name="Pohl T."/>
            <person name="Merkel B.J."/>
            <person name="Hornburger P."/>
            <person name="Mueller R.-W."/>
            <person name="Bruemmer F."/>
            <person name="Labrenz M."/>
            <person name="Spormann A.M."/>
            <person name="Op Den Camp H."/>
            <person name="Overmann J."/>
            <person name="Amann R."/>
            <person name="Jetten M.S.M."/>
            <person name="Mascher T."/>
            <person name="Medema M.H."/>
            <person name="Devos D.P."/>
            <person name="Kaster A.-K."/>
            <person name="Ovreas L."/>
            <person name="Rohde M."/>
            <person name="Galperin M.Y."/>
            <person name="Jogler C."/>
        </authorList>
    </citation>
    <scope>NUCLEOTIDE SEQUENCE [LARGE SCALE GENOMIC DNA]</scope>
    <source>
        <strain evidence="2 3">Pla123a</strain>
    </source>
</reference>
<evidence type="ECO:0000313" key="2">
    <source>
        <dbReference type="EMBL" id="TWT73831.1"/>
    </source>
</evidence>
<dbReference type="OrthoDB" id="289304at2"/>